<accession>A0A4R6IP82</accession>
<dbReference type="EMBL" id="SNWM01000001">
    <property type="protein sequence ID" value="TDO23735.1"/>
    <property type="molecule type" value="Genomic_DNA"/>
</dbReference>
<reference evidence="1 2" key="1">
    <citation type="submission" date="2019-03" db="EMBL/GenBank/DDBJ databases">
        <title>Genomic Encyclopedia of Archaeal and Bacterial Type Strains, Phase II (KMG-II): from individual species to whole genera.</title>
        <authorList>
            <person name="Goeker M."/>
        </authorList>
    </citation>
    <scope>NUCLEOTIDE SEQUENCE [LARGE SCALE GENOMIC DNA]</scope>
    <source>
        <strain evidence="1 2">DSM 19034</strain>
    </source>
</reference>
<dbReference type="Proteomes" id="UP000295499">
    <property type="component" value="Unassembled WGS sequence"/>
</dbReference>
<keyword evidence="2" id="KW-1185">Reference proteome</keyword>
<gene>
    <name evidence="1" type="ORF">CLV32_0020</name>
</gene>
<sequence length="63" mass="7413">MAEIANLDKVLSEEPLSRDFRTKYQRKFTVKESNKHPLSTVYEKWVLDITIRKKSNFISLVGI</sequence>
<dbReference type="AlphaFoldDB" id="A0A4R6IP82"/>
<name>A0A4R6IP82_9SPHI</name>
<organism evidence="1 2">
    <name type="scientific">Pedobacter duraquae</name>
    <dbReference type="NCBI Taxonomy" id="425511"/>
    <lineage>
        <taxon>Bacteria</taxon>
        <taxon>Pseudomonadati</taxon>
        <taxon>Bacteroidota</taxon>
        <taxon>Sphingobacteriia</taxon>
        <taxon>Sphingobacteriales</taxon>
        <taxon>Sphingobacteriaceae</taxon>
        <taxon>Pedobacter</taxon>
    </lineage>
</organism>
<comment type="caution">
    <text evidence="1">The sequence shown here is derived from an EMBL/GenBank/DDBJ whole genome shotgun (WGS) entry which is preliminary data.</text>
</comment>
<protein>
    <submittedName>
        <fullName evidence="1">Uncharacterized protein</fullName>
    </submittedName>
</protein>
<evidence type="ECO:0000313" key="2">
    <source>
        <dbReference type="Proteomes" id="UP000295499"/>
    </source>
</evidence>
<evidence type="ECO:0000313" key="1">
    <source>
        <dbReference type="EMBL" id="TDO23735.1"/>
    </source>
</evidence>
<proteinExistence type="predicted"/>